<dbReference type="SUPFAM" id="SSF55874">
    <property type="entry name" value="ATPase domain of HSP90 chaperone/DNA topoisomerase II/histidine kinase"/>
    <property type="match status" value="1"/>
</dbReference>
<feature type="domain" description="HTH araC/xylS-type" evidence="9">
    <location>
        <begin position="1246"/>
        <end position="1345"/>
    </location>
</feature>
<feature type="modified residue" description="4-aspartylphosphate" evidence="7">
    <location>
        <position position="1147"/>
    </location>
</feature>
<evidence type="ECO:0000256" key="6">
    <source>
        <dbReference type="ARBA" id="ARBA00023163"/>
    </source>
</evidence>
<dbReference type="PROSITE" id="PS00041">
    <property type="entry name" value="HTH_ARAC_FAMILY_1"/>
    <property type="match status" value="1"/>
</dbReference>
<evidence type="ECO:0000256" key="8">
    <source>
        <dbReference type="SAM" id="SignalP"/>
    </source>
</evidence>
<dbReference type="Gene3D" id="3.30.565.10">
    <property type="entry name" value="Histidine kinase-like ATPase, C-terminal domain"/>
    <property type="match status" value="1"/>
</dbReference>
<dbReference type="PANTHER" id="PTHR43547:SF2">
    <property type="entry name" value="HYBRID SIGNAL TRANSDUCTION HISTIDINE KINASE C"/>
    <property type="match status" value="1"/>
</dbReference>
<dbReference type="SMART" id="SM00387">
    <property type="entry name" value="HATPase_c"/>
    <property type="match status" value="1"/>
</dbReference>
<dbReference type="SUPFAM" id="SSF101898">
    <property type="entry name" value="NHL repeat"/>
    <property type="match status" value="1"/>
</dbReference>
<feature type="signal peptide" evidence="8">
    <location>
        <begin position="1"/>
        <end position="22"/>
    </location>
</feature>
<dbReference type="InterPro" id="IPR011006">
    <property type="entry name" value="CheY-like_superfamily"/>
</dbReference>
<feature type="chain" id="PRO_5045077318" description="histidine kinase" evidence="8">
    <location>
        <begin position="23"/>
        <end position="1362"/>
    </location>
</feature>
<evidence type="ECO:0000313" key="12">
    <source>
        <dbReference type="EMBL" id="GAA3568700.1"/>
    </source>
</evidence>
<evidence type="ECO:0000256" key="4">
    <source>
        <dbReference type="ARBA" id="ARBA00023015"/>
    </source>
</evidence>
<dbReference type="InterPro" id="IPR018060">
    <property type="entry name" value="HTH_AraC"/>
</dbReference>
<dbReference type="Gene3D" id="1.10.287.130">
    <property type="match status" value="1"/>
</dbReference>
<evidence type="ECO:0000259" key="9">
    <source>
        <dbReference type="PROSITE" id="PS01124"/>
    </source>
</evidence>
<dbReference type="InterPro" id="IPR013783">
    <property type="entry name" value="Ig-like_fold"/>
</dbReference>
<dbReference type="InterPro" id="IPR009057">
    <property type="entry name" value="Homeodomain-like_sf"/>
</dbReference>
<dbReference type="Proteomes" id="UP001500954">
    <property type="component" value="Unassembled WGS sequence"/>
</dbReference>
<evidence type="ECO:0000256" key="5">
    <source>
        <dbReference type="ARBA" id="ARBA00023125"/>
    </source>
</evidence>
<evidence type="ECO:0000256" key="1">
    <source>
        <dbReference type="ARBA" id="ARBA00000085"/>
    </source>
</evidence>
<comment type="catalytic activity">
    <reaction evidence="1">
        <text>ATP + protein L-histidine = ADP + protein N-phospho-L-histidine.</text>
        <dbReference type="EC" id="2.7.13.3"/>
    </reaction>
</comment>
<dbReference type="SMART" id="SM00448">
    <property type="entry name" value="REC"/>
    <property type="match status" value="1"/>
</dbReference>
<keyword evidence="13" id="KW-1185">Reference proteome</keyword>
<dbReference type="EMBL" id="BAABCY010000047">
    <property type="protein sequence ID" value="GAA3568700.1"/>
    <property type="molecule type" value="Genomic_DNA"/>
</dbReference>
<dbReference type="PROSITE" id="PS50110">
    <property type="entry name" value="RESPONSE_REGULATORY"/>
    <property type="match status" value="1"/>
</dbReference>
<dbReference type="SMART" id="SM00342">
    <property type="entry name" value="HTH_ARAC"/>
    <property type="match status" value="1"/>
</dbReference>
<comment type="caution">
    <text evidence="12">The sequence shown here is derived from an EMBL/GenBank/DDBJ whole genome shotgun (WGS) entry which is preliminary data.</text>
</comment>
<dbReference type="CDD" id="cd00082">
    <property type="entry name" value="HisKA"/>
    <property type="match status" value="1"/>
</dbReference>
<accession>A0ABP6XKS9</accession>
<dbReference type="SUPFAM" id="SSF47384">
    <property type="entry name" value="Homodimeric domain of signal transducing histidine kinase"/>
    <property type="match status" value="1"/>
</dbReference>
<dbReference type="InterPro" id="IPR005467">
    <property type="entry name" value="His_kinase_dom"/>
</dbReference>
<dbReference type="SUPFAM" id="SSF52172">
    <property type="entry name" value="CheY-like"/>
    <property type="match status" value="1"/>
</dbReference>
<dbReference type="PRINTS" id="PR00344">
    <property type="entry name" value="BCTRLSENSOR"/>
</dbReference>
<dbReference type="Pfam" id="PF07495">
    <property type="entry name" value="Y_Y_Y"/>
    <property type="match status" value="1"/>
</dbReference>
<dbReference type="PANTHER" id="PTHR43547">
    <property type="entry name" value="TWO-COMPONENT HISTIDINE KINASE"/>
    <property type="match status" value="1"/>
</dbReference>
<dbReference type="Gene3D" id="3.40.50.2300">
    <property type="match status" value="1"/>
</dbReference>
<evidence type="ECO:0000313" key="13">
    <source>
        <dbReference type="Proteomes" id="UP001500954"/>
    </source>
</evidence>
<dbReference type="PROSITE" id="PS50109">
    <property type="entry name" value="HIS_KIN"/>
    <property type="match status" value="1"/>
</dbReference>
<dbReference type="InterPro" id="IPR036890">
    <property type="entry name" value="HATPase_C_sf"/>
</dbReference>
<feature type="domain" description="Histidine kinase" evidence="10">
    <location>
        <begin position="835"/>
        <end position="1054"/>
    </location>
</feature>
<dbReference type="Pfam" id="PF02518">
    <property type="entry name" value="HATPase_c"/>
    <property type="match status" value="1"/>
</dbReference>
<dbReference type="InterPro" id="IPR015943">
    <property type="entry name" value="WD40/YVTN_repeat-like_dom_sf"/>
</dbReference>
<keyword evidence="6" id="KW-0804">Transcription</keyword>
<dbReference type="Gene3D" id="1.10.10.60">
    <property type="entry name" value="Homeodomain-like"/>
    <property type="match status" value="1"/>
</dbReference>
<evidence type="ECO:0000256" key="3">
    <source>
        <dbReference type="ARBA" id="ARBA00022553"/>
    </source>
</evidence>
<feature type="domain" description="Response regulatory" evidence="11">
    <location>
        <begin position="1099"/>
        <end position="1214"/>
    </location>
</feature>
<keyword evidence="8" id="KW-0732">Signal</keyword>
<dbReference type="Pfam" id="PF00072">
    <property type="entry name" value="Response_reg"/>
    <property type="match status" value="1"/>
</dbReference>
<dbReference type="InterPro" id="IPR036097">
    <property type="entry name" value="HisK_dim/P_sf"/>
</dbReference>
<dbReference type="Pfam" id="PF12833">
    <property type="entry name" value="HTH_18"/>
    <property type="match status" value="1"/>
</dbReference>
<gene>
    <name evidence="12" type="ORF">GCM10022395_18160</name>
</gene>
<name>A0ABP6XKS9_9FLAO</name>
<keyword evidence="4" id="KW-0805">Transcription regulation</keyword>
<dbReference type="InterPro" id="IPR003661">
    <property type="entry name" value="HisK_dim/P_dom"/>
</dbReference>
<dbReference type="Pfam" id="PF07494">
    <property type="entry name" value="Reg_prop"/>
    <property type="match status" value="1"/>
</dbReference>
<dbReference type="InterPro" id="IPR011123">
    <property type="entry name" value="Y_Y_Y"/>
</dbReference>
<dbReference type="InterPro" id="IPR018062">
    <property type="entry name" value="HTH_AraC-typ_CS"/>
</dbReference>
<dbReference type="Gene3D" id="2.60.40.10">
    <property type="entry name" value="Immunoglobulins"/>
    <property type="match status" value="1"/>
</dbReference>
<dbReference type="InterPro" id="IPR003594">
    <property type="entry name" value="HATPase_dom"/>
</dbReference>
<dbReference type="RefSeq" id="WP_345005640.1">
    <property type="nucleotide sequence ID" value="NZ_BAABCY010000047.1"/>
</dbReference>
<dbReference type="Gene3D" id="2.130.10.10">
    <property type="entry name" value="YVTN repeat-like/Quinoprotein amine dehydrogenase"/>
    <property type="match status" value="3"/>
</dbReference>
<evidence type="ECO:0000256" key="7">
    <source>
        <dbReference type="PROSITE-ProRule" id="PRU00169"/>
    </source>
</evidence>
<dbReference type="SUPFAM" id="SSF46689">
    <property type="entry name" value="Homeodomain-like"/>
    <property type="match status" value="1"/>
</dbReference>
<dbReference type="Pfam" id="PF00512">
    <property type="entry name" value="HisKA"/>
    <property type="match status" value="1"/>
</dbReference>
<dbReference type="InterPro" id="IPR001789">
    <property type="entry name" value="Sig_transdc_resp-reg_receiver"/>
</dbReference>
<evidence type="ECO:0000256" key="2">
    <source>
        <dbReference type="ARBA" id="ARBA00012438"/>
    </source>
</evidence>
<dbReference type="InterPro" id="IPR004358">
    <property type="entry name" value="Sig_transdc_His_kin-like_C"/>
</dbReference>
<dbReference type="SUPFAM" id="SSF63829">
    <property type="entry name" value="Calcium-dependent phosphotriesterase"/>
    <property type="match status" value="1"/>
</dbReference>
<proteinExistence type="predicted"/>
<sequence>MNNYAKSLCFLIFFNLLSICYAQTESNFIKLNNRFPVGTSFTEDHLGYMVFTEGNNIYRYNGYDFIDKPLSTVFGNDFTQDKNFLLSKDTKENLWISSFKGELVKIATNGEKTSYKEFIKNNNNNEQILSIKPKDNNVWFGSASGVLYNYNLDSNKIAQVFKLPKKEDRQQAIVAIAITSPDEVWVSTKEGSIYNYSIRANSLEIFNEFVTKANQNILVTNDNQGHLWIATELNGLYCYDPEKNLFKQYDITKDGKTSKHHMFTSIFCDSSGNIWAGTDGDGLYNINCNNGKLTLFTHKEDNKFSISDNTILNIVEDSKNNIWALSKKRVINILPKNTNKIRHFNGQENEATTKILSVLKSTDGTTYLGTDGKGLNKVSRNNKKTQFNPHQKGDKFFEGRYIQTMAEDGNGNIWLGTYQNGLWVYNPKTNLFRKIHSTKAPSPDIRTIFKDSKNRIWVALSNTLNVYNSDQQLLATFNYNDNGLFGKTCMAINEDEHGTIWIGLNINKLYSFNENPEDLKKSYFTKHNFFIENPEDLRHPNVHAIKPDYQGSLWILTSLGKLIKYNLKSHSFESYADNKHLRSIFIASVLVDDPDNLWLSSTNGIHHYNIKKDELRSYYHTDGFHNISFVRRSDFKDSHGILYFGGDNGANAFLPSEIEKNDTAAKLYLNDIEILNKPAGNIIPDQVKNGVEYVKDLQLSYDQSSFSFKFSALGNLINTDYHYAYRLNGFDNEWIASRDLRTATYTNIPYGNYTFEVKAGTKIDEWNIEPISINLFIKPPWWHSPLAYVLYFILGSLIMYSIMVWLKLKNKLRIETWQNNKEKELYALKMNFFAKMSHEIQTPLTLIMGPISDMLKRANDNGNELLNQRLMMINNNARRLSRIAMELMTVRNKELGKLRVYASKNNLVKDLKRIALSFSEQARFKNINFIQQFPQHDINIWYDIDKIEHVIYNLISNAFKFTPAEGTISLRVVFHEMDELVKIMVQDSGPGIPKDELQDVFKLFYQSDLGKHNRGIGIGLALTKELIDLHKGEINVTSSPENGTCFCVKLSSKDNIFTEDEKIFTKDSTMISDSIEDEFKTLETNFIIKINQESSKKHTLLIVEDNIEMQMFLRDVLSSNFNLLIAANGKEGISLAEKQNPDLIISDIMMPIIDGLEMCKHLQKKKATAHIPIILLTAENSSYAKIKGLQTGAIEYIKKPFNFYELQLKINNILKTKENTISKYKSDVISNPDNIKEPTKDDLFMKRLIKELNKQLENPEFKLEDLPKVFNMSYSVIYRKFQEISGKTLIDLVKSLRLKRAAILISQNGYSISEVAYMVGYKDPKYFTKSFKEEFGIPPASFKRESKNIDSEALAKKYKLPS</sequence>
<dbReference type="PROSITE" id="PS01124">
    <property type="entry name" value="HTH_ARAC_FAMILY_2"/>
    <property type="match status" value="1"/>
</dbReference>
<keyword evidence="3 7" id="KW-0597">Phosphoprotein</keyword>
<dbReference type="InterPro" id="IPR011110">
    <property type="entry name" value="Reg_prop"/>
</dbReference>
<protein>
    <recommendedName>
        <fullName evidence="2">histidine kinase</fullName>
        <ecNumber evidence="2">2.7.13.3</ecNumber>
    </recommendedName>
</protein>
<dbReference type="EC" id="2.7.13.3" evidence="2"/>
<evidence type="ECO:0000259" key="10">
    <source>
        <dbReference type="PROSITE" id="PS50109"/>
    </source>
</evidence>
<evidence type="ECO:0000259" key="11">
    <source>
        <dbReference type="PROSITE" id="PS50110"/>
    </source>
</evidence>
<reference evidence="13" key="1">
    <citation type="journal article" date="2019" name="Int. J. Syst. Evol. Microbiol.">
        <title>The Global Catalogue of Microorganisms (GCM) 10K type strain sequencing project: providing services to taxonomists for standard genome sequencing and annotation.</title>
        <authorList>
            <consortium name="The Broad Institute Genomics Platform"/>
            <consortium name="The Broad Institute Genome Sequencing Center for Infectious Disease"/>
            <person name="Wu L."/>
            <person name="Ma J."/>
        </authorList>
    </citation>
    <scope>NUCLEOTIDE SEQUENCE [LARGE SCALE GENOMIC DNA]</scope>
    <source>
        <strain evidence="13">JCM 17111</strain>
    </source>
</reference>
<organism evidence="12 13">
    <name type="scientific">Snuella lapsa</name>
    <dbReference type="NCBI Taxonomy" id="870481"/>
    <lineage>
        <taxon>Bacteria</taxon>
        <taxon>Pseudomonadati</taxon>
        <taxon>Bacteroidota</taxon>
        <taxon>Flavobacteriia</taxon>
        <taxon>Flavobacteriales</taxon>
        <taxon>Flavobacteriaceae</taxon>
        <taxon>Snuella</taxon>
    </lineage>
</organism>
<keyword evidence="5" id="KW-0238">DNA-binding</keyword>